<evidence type="ECO:0000256" key="1">
    <source>
        <dbReference type="ARBA" id="ARBA00005109"/>
    </source>
</evidence>
<gene>
    <name evidence="11" type="ORF">N0V83_003749</name>
</gene>
<dbReference type="GO" id="GO:0051287">
    <property type="term" value="F:NAD binding"/>
    <property type="evidence" value="ECO:0007669"/>
    <property type="project" value="InterPro"/>
</dbReference>
<dbReference type="InterPro" id="IPR015815">
    <property type="entry name" value="HIBADH-related"/>
</dbReference>
<keyword evidence="6" id="KW-0520">NAD</keyword>
<dbReference type="EMBL" id="JAPEUY010000006">
    <property type="protein sequence ID" value="KAJ4371976.1"/>
    <property type="molecule type" value="Genomic_DNA"/>
</dbReference>
<comment type="catalytic activity">
    <reaction evidence="7">
        <text>3-hydroxy-2-methylpropanoate + NAD(+) = 2-methyl-3-oxopropanoate + NADH + H(+)</text>
        <dbReference type="Rhea" id="RHEA:17681"/>
        <dbReference type="ChEBI" id="CHEBI:11805"/>
        <dbReference type="ChEBI" id="CHEBI:15378"/>
        <dbReference type="ChEBI" id="CHEBI:57540"/>
        <dbReference type="ChEBI" id="CHEBI:57700"/>
        <dbReference type="ChEBI" id="CHEBI:57945"/>
        <dbReference type="EC" id="1.1.1.31"/>
    </reaction>
</comment>
<dbReference type="Gene3D" id="1.10.1040.10">
    <property type="entry name" value="N-(1-d-carboxylethyl)-l-norvaline Dehydrogenase, domain 2"/>
    <property type="match status" value="1"/>
</dbReference>
<evidence type="ECO:0000256" key="7">
    <source>
        <dbReference type="ARBA" id="ARBA00049197"/>
    </source>
</evidence>
<evidence type="ECO:0000256" key="8">
    <source>
        <dbReference type="PIRSR" id="PIRSR000103-1"/>
    </source>
</evidence>
<dbReference type="PIRSF" id="PIRSF000103">
    <property type="entry name" value="HIBADH"/>
    <property type="match status" value="1"/>
</dbReference>
<sequence length="329" mass="35450">MGYAMASNIRQKIPKDSILYVNDINATACERFKAQYSSHGPIEIVSTAREAVENAKVLISIVPGAKDVKKVYLDETTGVIAAKKDDQRLYLECSTIDVQSTKEVGIKLKESGMGTYIDTPVSGGVPAAELGTLSMLIGHPPPPSPDSSSNPTSQLLSTVLSYLGTPSKFFYLNTLGAGLTAKISNNYLSGTILLATAEALAIGVSHGLDPAALYSVIKHSTGQSWMCDHVMPIPNVQKEYWVPSNSGYKPGFKTQMMLKDLGLGVESARQVGVEPTMAQAALGVWEKASRDERCVDRDGSSVYLHVGGKLPAGYEDKGVRKEDREWEFS</sequence>
<dbReference type="InterPro" id="IPR006115">
    <property type="entry name" value="6PGDH_NADP-bd"/>
</dbReference>
<evidence type="ECO:0000256" key="2">
    <source>
        <dbReference type="ARBA" id="ARBA00006013"/>
    </source>
</evidence>
<dbReference type="GO" id="GO:0006574">
    <property type="term" value="P:L-valine catabolic process"/>
    <property type="evidence" value="ECO:0007669"/>
    <property type="project" value="TreeGrafter"/>
</dbReference>
<keyword evidence="12" id="KW-1185">Reference proteome</keyword>
<dbReference type="FunFam" id="1.10.1040.10:FF:000006">
    <property type="entry name" value="3-hydroxyisobutyrate dehydrogenase"/>
    <property type="match status" value="1"/>
</dbReference>
<organism evidence="11 12">
    <name type="scientific">Neocucurbitaria cava</name>
    <dbReference type="NCBI Taxonomy" id="798079"/>
    <lineage>
        <taxon>Eukaryota</taxon>
        <taxon>Fungi</taxon>
        <taxon>Dikarya</taxon>
        <taxon>Ascomycota</taxon>
        <taxon>Pezizomycotina</taxon>
        <taxon>Dothideomycetes</taxon>
        <taxon>Pleosporomycetidae</taxon>
        <taxon>Pleosporales</taxon>
        <taxon>Pleosporineae</taxon>
        <taxon>Cucurbitariaceae</taxon>
        <taxon>Neocucurbitaria</taxon>
    </lineage>
</organism>
<comment type="similarity">
    <text evidence="2">Belongs to the HIBADH-related family. 3-hydroxyisobutyrate dehydrogenase subfamily.</text>
</comment>
<dbReference type="InterPro" id="IPR036291">
    <property type="entry name" value="NAD(P)-bd_dom_sf"/>
</dbReference>
<evidence type="ECO:0000256" key="3">
    <source>
        <dbReference type="ARBA" id="ARBA00012991"/>
    </source>
</evidence>
<protein>
    <recommendedName>
        <fullName evidence="3">3-hydroxyisobutyrate dehydrogenase</fullName>
        <ecNumber evidence="3">1.1.1.31</ecNumber>
    </recommendedName>
</protein>
<dbReference type="SUPFAM" id="SSF51735">
    <property type="entry name" value="NAD(P)-binding Rossmann-fold domains"/>
    <property type="match status" value="1"/>
</dbReference>
<dbReference type="GO" id="GO:0008442">
    <property type="term" value="F:3-hydroxyisobutyrate dehydrogenase activity"/>
    <property type="evidence" value="ECO:0007669"/>
    <property type="project" value="UniProtKB-EC"/>
</dbReference>
<evidence type="ECO:0000259" key="10">
    <source>
        <dbReference type="Pfam" id="PF14833"/>
    </source>
</evidence>
<dbReference type="Pfam" id="PF03446">
    <property type="entry name" value="NAD_binding_2"/>
    <property type="match status" value="1"/>
</dbReference>
<proteinExistence type="inferred from homology"/>
<dbReference type="InterPro" id="IPR008927">
    <property type="entry name" value="6-PGluconate_DH-like_C_sf"/>
</dbReference>
<evidence type="ECO:0000256" key="4">
    <source>
        <dbReference type="ARBA" id="ARBA00022456"/>
    </source>
</evidence>
<evidence type="ECO:0000259" key="9">
    <source>
        <dbReference type="Pfam" id="PF03446"/>
    </source>
</evidence>
<dbReference type="InterPro" id="IPR029154">
    <property type="entry name" value="HIBADH-like_NADP-bd"/>
</dbReference>
<dbReference type="InterPro" id="IPR013328">
    <property type="entry name" value="6PGD_dom2"/>
</dbReference>
<dbReference type="GO" id="GO:0050661">
    <property type="term" value="F:NADP binding"/>
    <property type="evidence" value="ECO:0007669"/>
    <property type="project" value="InterPro"/>
</dbReference>
<evidence type="ECO:0000256" key="6">
    <source>
        <dbReference type="ARBA" id="ARBA00023027"/>
    </source>
</evidence>
<feature type="domain" description="3-hydroxyisobutyrate dehydrogenase-like NAD-binding" evidence="10">
    <location>
        <begin position="176"/>
        <end position="302"/>
    </location>
</feature>
<dbReference type="SUPFAM" id="SSF48179">
    <property type="entry name" value="6-phosphogluconate dehydrogenase C-terminal domain-like"/>
    <property type="match status" value="1"/>
</dbReference>
<dbReference type="PANTHER" id="PTHR22981:SF81">
    <property type="entry name" value="DEHYDROGENASE, PUTATIVE-RELATED"/>
    <property type="match status" value="1"/>
</dbReference>
<feature type="domain" description="6-phosphogluconate dehydrogenase NADP-binding" evidence="9">
    <location>
        <begin position="1"/>
        <end position="138"/>
    </location>
</feature>
<dbReference type="OrthoDB" id="21615at2759"/>
<keyword evidence="4" id="KW-0101">Branched-chain amino acid catabolism</keyword>
<dbReference type="PANTHER" id="PTHR22981">
    <property type="entry name" value="3-HYDROXYISOBUTYRATE DEHYDROGENASE-RELATED"/>
    <property type="match status" value="1"/>
</dbReference>
<reference evidence="11" key="1">
    <citation type="submission" date="2022-10" db="EMBL/GenBank/DDBJ databases">
        <title>Tapping the CABI collections for fungal endophytes: first genome assemblies for Collariella, Neodidymelliopsis, Ascochyta clinopodiicola, Didymella pomorum, Didymosphaeria variabile, Neocosmospora piperis and Neocucurbitaria cava.</title>
        <authorList>
            <person name="Hill R."/>
        </authorList>
    </citation>
    <scope>NUCLEOTIDE SEQUENCE</scope>
    <source>
        <strain evidence="11">IMI 356814</strain>
    </source>
</reference>
<evidence type="ECO:0000313" key="12">
    <source>
        <dbReference type="Proteomes" id="UP001140560"/>
    </source>
</evidence>
<name>A0A9W9CMX3_9PLEO</name>
<comment type="pathway">
    <text evidence="1">Amino-acid degradation; L-valine degradation.</text>
</comment>
<dbReference type="AlphaFoldDB" id="A0A9W9CMX3"/>
<evidence type="ECO:0000256" key="5">
    <source>
        <dbReference type="ARBA" id="ARBA00023002"/>
    </source>
</evidence>
<dbReference type="GO" id="GO:0005739">
    <property type="term" value="C:mitochondrion"/>
    <property type="evidence" value="ECO:0007669"/>
    <property type="project" value="TreeGrafter"/>
</dbReference>
<feature type="active site" evidence="8">
    <location>
        <position position="182"/>
    </location>
</feature>
<evidence type="ECO:0000313" key="11">
    <source>
        <dbReference type="EMBL" id="KAJ4371976.1"/>
    </source>
</evidence>
<dbReference type="Pfam" id="PF14833">
    <property type="entry name" value="NAD_binding_11"/>
    <property type="match status" value="1"/>
</dbReference>
<dbReference type="Proteomes" id="UP001140560">
    <property type="component" value="Unassembled WGS sequence"/>
</dbReference>
<comment type="caution">
    <text evidence="11">The sequence shown here is derived from an EMBL/GenBank/DDBJ whole genome shotgun (WGS) entry which is preliminary data.</text>
</comment>
<keyword evidence="5" id="KW-0560">Oxidoreductase</keyword>
<dbReference type="EC" id="1.1.1.31" evidence="3"/>
<accession>A0A9W9CMX3</accession>
<dbReference type="Gene3D" id="3.40.50.720">
    <property type="entry name" value="NAD(P)-binding Rossmann-like Domain"/>
    <property type="match status" value="1"/>
</dbReference>